<proteinExistence type="predicted"/>
<dbReference type="Proteomes" id="UP001066276">
    <property type="component" value="Chromosome 9"/>
</dbReference>
<sequence>MLRPIHPVCWQLRPLTAAVRQSVRLDLSFSNRSCQACVVLSSAVLRGEMAANIASGNAAALYIALLLATYNTYLLPEENIYEMGPDGVLLKQDV</sequence>
<evidence type="ECO:0000313" key="2">
    <source>
        <dbReference type="Proteomes" id="UP001066276"/>
    </source>
</evidence>
<organism evidence="1 2">
    <name type="scientific">Pleurodeles waltl</name>
    <name type="common">Iberian ribbed newt</name>
    <dbReference type="NCBI Taxonomy" id="8319"/>
    <lineage>
        <taxon>Eukaryota</taxon>
        <taxon>Metazoa</taxon>
        <taxon>Chordata</taxon>
        <taxon>Craniata</taxon>
        <taxon>Vertebrata</taxon>
        <taxon>Euteleostomi</taxon>
        <taxon>Amphibia</taxon>
        <taxon>Batrachia</taxon>
        <taxon>Caudata</taxon>
        <taxon>Salamandroidea</taxon>
        <taxon>Salamandridae</taxon>
        <taxon>Pleurodelinae</taxon>
        <taxon>Pleurodeles</taxon>
    </lineage>
</organism>
<evidence type="ECO:0000313" key="1">
    <source>
        <dbReference type="EMBL" id="KAJ1110205.1"/>
    </source>
</evidence>
<name>A0AAV7N2E8_PLEWA</name>
<accession>A0AAV7N2E8</accession>
<gene>
    <name evidence="1" type="ORF">NDU88_007560</name>
</gene>
<keyword evidence="2" id="KW-1185">Reference proteome</keyword>
<protein>
    <submittedName>
        <fullName evidence="1">Uncharacterized protein</fullName>
    </submittedName>
</protein>
<dbReference type="EMBL" id="JANPWB010000013">
    <property type="protein sequence ID" value="KAJ1110205.1"/>
    <property type="molecule type" value="Genomic_DNA"/>
</dbReference>
<comment type="caution">
    <text evidence="1">The sequence shown here is derived from an EMBL/GenBank/DDBJ whole genome shotgun (WGS) entry which is preliminary data.</text>
</comment>
<reference evidence="1" key="1">
    <citation type="journal article" date="2022" name="bioRxiv">
        <title>Sequencing and chromosome-scale assembly of the giantPleurodeles waltlgenome.</title>
        <authorList>
            <person name="Brown T."/>
            <person name="Elewa A."/>
            <person name="Iarovenko S."/>
            <person name="Subramanian E."/>
            <person name="Araus A.J."/>
            <person name="Petzold A."/>
            <person name="Susuki M."/>
            <person name="Suzuki K.-i.T."/>
            <person name="Hayashi T."/>
            <person name="Toyoda A."/>
            <person name="Oliveira C."/>
            <person name="Osipova E."/>
            <person name="Leigh N.D."/>
            <person name="Simon A."/>
            <person name="Yun M.H."/>
        </authorList>
    </citation>
    <scope>NUCLEOTIDE SEQUENCE</scope>
    <source>
        <strain evidence="1">20211129_DDA</strain>
        <tissue evidence="1">Liver</tissue>
    </source>
</reference>
<dbReference type="AlphaFoldDB" id="A0AAV7N2E8"/>